<evidence type="ECO:0000313" key="2">
    <source>
        <dbReference type="Proteomes" id="UP001212821"/>
    </source>
</evidence>
<organism evidence="1 2">
    <name type="scientific">Kitasatospora cathayae</name>
    <dbReference type="NCBI Taxonomy" id="3004092"/>
    <lineage>
        <taxon>Bacteria</taxon>
        <taxon>Bacillati</taxon>
        <taxon>Actinomycetota</taxon>
        <taxon>Actinomycetes</taxon>
        <taxon>Kitasatosporales</taxon>
        <taxon>Streptomycetaceae</taxon>
        <taxon>Kitasatospora</taxon>
    </lineage>
</organism>
<accession>A0ABY7QF09</accession>
<dbReference type="EMBL" id="CP115450">
    <property type="protein sequence ID" value="WBP91313.1"/>
    <property type="molecule type" value="Genomic_DNA"/>
</dbReference>
<dbReference type="Proteomes" id="UP001212821">
    <property type="component" value="Chromosome"/>
</dbReference>
<proteinExistence type="predicted"/>
<dbReference type="RefSeq" id="WP_270150578.1">
    <property type="nucleotide sequence ID" value="NZ_CP115450.1"/>
</dbReference>
<evidence type="ECO:0000313" key="1">
    <source>
        <dbReference type="EMBL" id="WBP91313.1"/>
    </source>
</evidence>
<reference evidence="2" key="1">
    <citation type="submission" date="2022-12" db="EMBL/GenBank/DDBJ databases">
        <authorList>
            <person name="Mo P."/>
        </authorList>
    </citation>
    <scope>NUCLEOTIDE SEQUENCE [LARGE SCALE GENOMIC DNA]</scope>
    <source>
        <strain evidence="2">HUAS 3-15</strain>
    </source>
</reference>
<keyword evidence="2" id="KW-1185">Reference proteome</keyword>
<name>A0ABY7QF09_9ACTN</name>
<sequence length="150" mass="16482">MTLRQQVDAAHRALQDMLLHGKRAGECEADIAVAGNAFLGVACAFFCNVMEFAFSGHESVEQVQAYLEDLKRTYPAELAVLQPGPMAMFVLLEIGPGALPSGQPRVEMPDGLIYQMRLLTEYTAKKEGIVGQQLELYLFGACGRYGLNPW</sequence>
<gene>
    <name evidence="1" type="ORF">O1G21_39145</name>
</gene>
<protein>
    <submittedName>
        <fullName evidence="1">Uncharacterized protein</fullName>
    </submittedName>
</protein>